<protein>
    <submittedName>
        <fullName evidence="2">GNAT family N-acetyltransferase</fullName>
        <ecNumber evidence="2">2.3.1.-</ecNumber>
    </submittedName>
</protein>
<dbReference type="Proteomes" id="UP000831495">
    <property type="component" value="Chromosome"/>
</dbReference>
<keyword evidence="2" id="KW-0808">Transferase</keyword>
<sequence length="145" mass="17070">MKIKTTTNIQSKIYNDSLNLRTEVFVDEQQVPTEREIDQDEANCRYYVGYRDSLPVVTARVLPETPVQWHIQRVAVKKRYRHQGLASQIMKEIEEHAKLEEIKNLVLNAQDQAQNFYKTLGYKVRGEQFLDAGIEHHQMIKKLKN</sequence>
<dbReference type="EMBL" id="CP093366">
    <property type="protein sequence ID" value="UQS81843.1"/>
    <property type="molecule type" value="Genomic_DNA"/>
</dbReference>
<dbReference type="CDD" id="cd04301">
    <property type="entry name" value="NAT_SF"/>
    <property type="match status" value="1"/>
</dbReference>
<proteinExistence type="predicted"/>
<feature type="domain" description="N-acetyltransferase" evidence="1">
    <location>
        <begin position="1"/>
        <end position="144"/>
    </location>
</feature>
<dbReference type="PANTHER" id="PTHR13355">
    <property type="entry name" value="GLUCOSAMINE 6-PHOSPHATE N-ACETYLTRANSFERASE"/>
    <property type="match status" value="1"/>
</dbReference>
<dbReference type="InterPro" id="IPR000182">
    <property type="entry name" value="GNAT_dom"/>
</dbReference>
<keyword evidence="2" id="KW-0012">Acyltransferase</keyword>
<dbReference type="SUPFAM" id="SSF55729">
    <property type="entry name" value="Acyl-CoA N-acyltransferases (Nat)"/>
    <property type="match status" value="1"/>
</dbReference>
<dbReference type="GO" id="GO:0016746">
    <property type="term" value="F:acyltransferase activity"/>
    <property type="evidence" value="ECO:0007669"/>
    <property type="project" value="UniProtKB-KW"/>
</dbReference>
<dbReference type="PANTHER" id="PTHR13355:SF11">
    <property type="entry name" value="GLUCOSAMINE 6-PHOSPHATE N-ACETYLTRANSFERASE"/>
    <property type="match status" value="1"/>
</dbReference>
<organism evidence="2 3">
    <name type="scientific">Bombilactobacillus folatiphilus</name>
    <dbReference type="NCBI Taxonomy" id="2923362"/>
    <lineage>
        <taxon>Bacteria</taxon>
        <taxon>Bacillati</taxon>
        <taxon>Bacillota</taxon>
        <taxon>Bacilli</taxon>
        <taxon>Lactobacillales</taxon>
        <taxon>Lactobacillaceae</taxon>
        <taxon>Bombilactobacillus</taxon>
    </lineage>
</organism>
<dbReference type="InterPro" id="IPR016181">
    <property type="entry name" value="Acyl_CoA_acyltransferase"/>
</dbReference>
<dbReference type="PROSITE" id="PS51186">
    <property type="entry name" value="GNAT"/>
    <property type="match status" value="1"/>
</dbReference>
<dbReference type="RefSeq" id="WP_249514111.1">
    <property type="nucleotide sequence ID" value="NZ_CP093366.1"/>
</dbReference>
<gene>
    <name evidence="2" type="ORF">MOO45_06495</name>
</gene>
<evidence type="ECO:0000313" key="3">
    <source>
        <dbReference type="Proteomes" id="UP000831495"/>
    </source>
</evidence>
<accession>A0ABY4P816</accession>
<dbReference type="InterPro" id="IPR039143">
    <property type="entry name" value="GNPNAT1-like"/>
</dbReference>
<keyword evidence="3" id="KW-1185">Reference proteome</keyword>
<name>A0ABY4P816_9LACO</name>
<dbReference type="EC" id="2.3.1.-" evidence="2"/>
<dbReference type="Pfam" id="PF13673">
    <property type="entry name" value="Acetyltransf_10"/>
    <property type="match status" value="1"/>
</dbReference>
<evidence type="ECO:0000259" key="1">
    <source>
        <dbReference type="PROSITE" id="PS51186"/>
    </source>
</evidence>
<reference evidence="2" key="1">
    <citation type="journal article" date="2022" name="Int. J. Syst. Evol. Microbiol.">
        <title>Apilactobacillus apisilvae sp. nov., Nicolia spurrieriana gen. nov. sp. nov., Bombilactobacillus folatiphilus sp. nov. and Bombilactobacillus thymidiniphilus sp. nov., four new lactic acid bacterial isolates from stingless bees Tetragonula carbonaria and Austroplebeia australis.</title>
        <authorList>
            <person name="Oliphant S.A."/>
            <person name="Watson-Haigh N.S."/>
            <person name="Sumby K.M."/>
            <person name="Gardner J."/>
            <person name="Groom S."/>
            <person name="Jiranek V."/>
        </authorList>
    </citation>
    <scope>NUCLEOTIDE SEQUENCE</scope>
    <source>
        <strain evidence="2">SG4_D2</strain>
    </source>
</reference>
<dbReference type="Gene3D" id="3.40.630.30">
    <property type="match status" value="1"/>
</dbReference>
<evidence type="ECO:0000313" key="2">
    <source>
        <dbReference type="EMBL" id="UQS81843.1"/>
    </source>
</evidence>